<keyword evidence="2" id="KW-0813">Transport</keyword>
<comment type="similarity">
    <text evidence="8">Belongs to the binding-protein-dependent transport system permease family. LivHM subfamily.</text>
</comment>
<dbReference type="Proteomes" id="UP000326838">
    <property type="component" value="Unassembled WGS sequence"/>
</dbReference>
<protein>
    <submittedName>
        <fullName evidence="10">Branched-chain amino acid ABC transporter permease</fullName>
    </submittedName>
</protein>
<dbReference type="InterPro" id="IPR052157">
    <property type="entry name" value="BCAA_transport_permease"/>
</dbReference>
<evidence type="ECO:0000256" key="6">
    <source>
        <dbReference type="ARBA" id="ARBA00022989"/>
    </source>
</evidence>
<feature type="transmembrane region" description="Helical" evidence="9">
    <location>
        <begin position="246"/>
        <end position="270"/>
    </location>
</feature>
<keyword evidence="3" id="KW-1003">Cell membrane</keyword>
<evidence type="ECO:0000256" key="9">
    <source>
        <dbReference type="SAM" id="Phobius"/>
    </source>
</evidence>
<keyword evidence="7 9" id="KW-0472">Membrane</keyword>
<keyword evidence="11" id="KW-1185">Reference proteome</keyword>
<dbReference type="Pfam" id="PF02653">
    <property type="entry name" value="BPD_transp_2"/>
    <property type="match status" value="1"/>
</dbReference>
<dbReference type="PANTHER" id="PTHR11795">
    <property type="entry name" value="BRANCHED-CHAIN AMINO ACID TRANSPORT SYSTEM PERMEASE PROTEIN LIVH"/>
    <property type="match status" value="1"/>
</dbReference>
<organism evidence="10 11">
    <name type="scientific">Microbacterium caowuchunii</name>
    <dbReference type="NCBI Taxonomy" id="2614638"/>
    <lineage>
        <taxon>Bacteria</taxon>
        <taxon>Bacillati</taxon>
        <taxon>Actinomycetota</taxon>
        <taxon>Actinomycetes</taxon>
        <taxon>Micrococcales</taxon>
        <taxon>Microbacteriaceae</taxon>
        <taxon>Microbacterium</taxon>
    </lineage>
</organism>
<comment type="caution">
    <text evidence="10">The sequence shown here is derived from an EMBL/GenBank/DDBJ whole genome shotgun (WGS) entry which is preliminary data.</text>
</comment>
<evidence type="ECO:0000256" key="2">
    <source>
        <dbReference type="ARBA" id="ARBA00022448"/>
    </source>
</evidence>
<feature type="transmembrane region" description="Helical" evidence="9">
    <location>
        <begin position="159"/>
        <end position="180"/>
    </location>
</feature>
<dbReference type="GO" id="GO:0006865">
    <property type="term" value="P:amino acid transport"/>
    <property type="evidence" value="ECO:0007669"/>
    <property type="project" value="UniProtKB-KW"/>
</dbReference>
<evidence type="ECO:0000313" key="11">
    <source>
        <dbReference type="Proteomes" id="UP000326838"/>
    </source>
</evidence>
<reference evidence="11" key="1">
    <citation type="submission" date="2019-09" db="EMBL/GenBank/DDBJ databases">
        <title>Mumia zhuanghuii sp. nov. isolated from the intestinal contents of plateau pika (Ochotona curzoniae) in the Qinghai-Tibet plateau of China.</title>
        <authorList>
            <person name="Tian Z."/>
        </authorList>
    </citation>
    <scope>NUCLEOTIDE SEQUENCE [LARGE SCALE GENOMIC DNA]</scope>
    <source>
        <strain evidence="11">L-033</strain>
    </source>
</reference>
<dbReference type="EMBL" id="VYUY01000001">
    <property type="protein sequence ID" value="KAA9136207.1"/>
    <property type="molecule type" value="Genomic_DNA"/>
</dbReference>
<dbReference type="GO" id="GO:0022857">
    <property type="term" value="F:transmembrane transporter activity"/>
    <property type="evidence" value="ECO:0007669"/>
    <property type="project" value="InterPro"/>
</dbReference>
<evidence type="ECO:0000256" key="1">
    <source>
        <dbReference type="ARBA" id="ARBA00004651"/>
    </source>
</evidence>
<feature type="transmembrane region" description="Helical" evidence="9">
    <location>
        <begin position="28"/>
        <end position="52"/>
    </location>
</feature>
<evidence type="ECO:0000256" key="7">
    <source>
        <dbReference type="ARBA" id="ARBA00023136"/>
    </source>
</evidence>
<keyword evidence="4 9" id="KW-0812">Transmembrane</keyword>
<evidence type="ECO:0000256" key="5">
    <source>
        <dbReference type="ARBA" id="ARBA00022970"/>
    </source>
</evidence>
<keyword evidence="6 9" id="KW-1133">Transmembrane helix</keyword>
<gene>
    <name evidence="10" type="ORF">F6B40_00045</name>
</gene>
<feature type="transmembrane region" description="Helical" evidence="9">
    <location>
        <begin position="72"/>
        <end position="100"/>
    </location>
</feature>
<comment type="subcellular location">
    <subcellularLocation>
        <location evidence="1">Cell membrane</location>
        <topology evidence="1">Multi-pass membrane protein</topology>
    </subcellularLocation>
</comment>
<sequence length="317" mass="33278">MKGPSLSPWLCRSAFLFPSSSGDLMEPFVLFVLSVFTAFGFYALLAWGLGLIFGQLNVVNVAHGDMAMVGAYLMVVLTPVAFPLRLLLAVIGGLVLGALIERGLLSRLYEHGMLATLLAMWGTGIVLRQTAEAIFGPTPASVPAPITGTVEILGVDYPIFRLVSATVSLLILAGLVLVMYRTSLGLRLRASIDNRAMAAGFGIPTGAMVTGTFAVGTALAVLAGAMQSPMLGITPQVGVSLLAPTFFAVLLGRPGSIGGPIFGAFVVAVLDIGLRTVLPETVAGVVFFVALIALIALQPQGPNWRFTLWKPLQRRVA</sequence>
<feature type="transmembrane region" description="Helical" evidence="9">
    <location>
        <begin position="277"/>
        <end position="297"/>
    </location>
</feature>
<keyword evidence="5" id="KW-0029">Amino-acid transport</keyword>
<name>A0A5N0TPP6_9MICO</name>
<dbReference type="InterPro" id="IPR001851">
    <property type="entry name" value="ABC_transp_permease"/>
</dbReference>
<feature type="transmembrane region" description="Helical" evidence="9">
    <location>
        <begin position="201"/>
        <end position="226"/>
    </location>
</feature>
<accession>A0A5N0TPP6</accession>
<dbReference type="GO" id="GO:0005886">
    <property type="term" value="C:plasma membrane"/>
    <property type="evidence" value="ECO:0007669"/>
    <property type="project" value="UniProtKB-SubCell"/>
</dbReference>
<dbReference type="CDD" id="cd06582">
    <property type="entry name" value="TM_PBP1_LivH_like"/>
    <property type="match status" value="1"/>
</dbReference>
<proteinExistence type="inferred from homology"/>
<feature type="transmembrane region" description="Helical" evidence="9">
    <location>
        <begin position="112"/>
        <end position="131"/>
    </location>
</feature>
<evidence type="ECO:0000256" key="8">
    <source>
        <dbReference type="ARBA" id="ARBA00037998"/>
    </source>
</evidence>
<evidence type="ECO:0000313" key="10">
    <source>
        <dbReference type="EMBL" id="KAA9136207.1"/>
    </source>
</evidence>
<evidence type="ECO:0000256" key="4">
    <source>
        <dbReference type="ARBA" id="ARBA00022692"/>
    </source>
</evidence>
<dbReference type="PANTHER" id="PTHR11795:SF447">
    <property type="entry name" value="ABC TRANSPORTER PERMEASE PROTEIN"/>
    <property type="match status" value="1"/>
</dbReference>
<dbReference type="AlphaFoldDB" id="A0A5N0TPP6"/>
<evidence type="ECO:0000256" key="3">
    <source>
        <dbReference type="ARBA" id="ARBA00022475"/>
    </source>
</evidence>